<comment type="similarity">
    <text evidence="1">Belongs to the transglycosylase Slt family.</text>
</comment>
<dbReference type="SUPFAM" id="SSF53955">
    <property type="entry name" value="Lysozyme-like"/>
    <property type="match status" value="1"/>
</dbReference>
<protein>
    <submittedName>
        <fullName evidence="3">Tail length tape measure protein</fullName>
    </submittedName>
</protein>
<dbReference type="EMBL" id="QRNO01000029">
    <property type="protein sequence ID" value="RHK50649.1"/>
    <property type="molecule type" value="Genomic_DNA"/>
</dbReference>
<organism evidence="3 4">
    <name type="scientific">Leyella stercorea</name>
    <dbReference type="NCBI Taxonomy" id="363265"/>
    <lineage>
        <taxon>Bacteria</taxon>
        <taxon>Pseudomonadati</taxon>
        <taxon>Bacteroidota</taxon>
        <taxon>Bacteroidia</taxon>
        <taxon>Bacteroidales</taxon>
        <taxon>Prevotellaceae</taxon>
        <taxon>Leyella</taxon>
    </lineage>
</organism>
<dbReference type="OrthoDB" id="9815002at2"/>
<keyword evidence="4" id="KW-1185">Reference proteome</keyword>
<dbReference type="InterPro" id="IPR008258">
    <property type="entry name" value="Transglycosylase_SLT_dom_1"/>
</dbReference>
<dbReference type="RefSeq" id="WP_118355336.1">
    <property type="nucleotide sequence ID" value="NZ_BRDO01000001.1"/>
</dbReference>
<comment type="caution">
    <text evidence="3">The sequence shown here is derived from an EMBL/GenBank/DDBJ whole genome shotgun (WGS) entry which is preliminary data.</text>
</comment>
<evidence type="ECO:0000313" key="4">
    <source>
        <dbReference type="Proteomes" id="UP000286598"/>
    </source>
</evidence>
<sequence length="400" mass="45747">MQEKSIITLLFILSISACTERQQSTQTPWGDTFGTDTVSSNAFSLRDILESGEMVVLTISGPNTYYEYRGKQMGTQYLLCEKFAQKIGVSLRVEVCKSIDEMIKKFNAGDADIIVYQIPTSTKGTIPCGYSTNNGKLAWAVRTDNTELADSLRSWYKPEIAESVKREEKALFSTQSIHRRVYAPMLNTQAGIISNYDHLFKRYAPIARWDWRLLAAQCYQESCFDPKAYSWAGAKGLMQIMPETAKHLGLAESDVYKPELNIYAAARYINELNTRFMDIRNPEERKFFILASYNGGFFHIRDAMALAKKNGKNPHKWTHVAEYVLKLSTPEYYNDPVVKYGYMRGSETANYVSAIYSRWQKYRGVRNASSLTPTDDVPTVYEPHKASKKHRFKLKNVKDN</sequence>
<dbReference type="PANTHER" id="PTHR37423">
    <property type="entry name" value="SOLUBLE LYTIC MUREIN TRANSGLYCOSYLASE-RELATED"/>
    <property type="match status" value="1"/>
</dbReference>
<dbReference type="AlphaFoldDB" id="A0A415GMJ6"/>
<dbReference type="Proteomes" id="UP000286598">
    <property type="component" value="Unassembled WGS sequence"/>
</dbReference>
<dbReference type="CDD" id="cd13403">
    <property type="entry name" value="MLTF-like"/>
    <property type="match status" value="1"/>
</dbReference>
<dbReference type="Pfam" id="PF01464">
    <property type="entry name" value="SLT"/>
    <property type="match status" value="1"/>
</dbReference>
<dbReference type="Gene3D" id="3.40.190.10">
    <property type="entry name" value="Periplasmic binding protein-like II"/>
    <property type="match status" value="1"/>
</dbReference>
<dbReference type="PROSITE" id="PS51257">
    <property type="entry name" value="PROKAR_LIPOPROTEIN"/>
    <property type="match status" value="1"/>
</dbReference>
<dbReference type="PANTHER" id="PTHR37423:SF2">
    <property type="entry name" value="MEMBRANE-BOUND LYTIC MUREIN TRANSGLYCOSYLASE C"/>
    <property type="match status" value="1"/>
</dbReference>
<evidence type="ECO:0000259" key="2">
    <source>
        <dbReference type="Pfam" id="PF01464"/>
    </source>
</evidence>
<gene>
    <name evidence="3" type="ORF">DW060_06850</name>
</gene>
<evidence type="ECO:0000256" key="1">
    <source>
        <dbReference type="ARBA" id="ARBA00007734"/>
    </source>
</evidence>
<evidence type="ECO:0000313" key="3">
    <source>
        <dbReference type="EMBL" id="RHK50649.1"/>
    </source>
</evidence>
<feature type="domain" description="Transglycosylase SLT" evidence="2">
    <location>
        <begin position="202"/>
        <end position="313"/>
    </location>
</feature>
<accession>A0A415GMJ6</accession>
<reference evidence="3 4" key="1">
    <citation type="submission" date="2018-08" db="EMBL/GenBank/DDBJ databases">
        <title>A genome reference for cultivated species of the human gut microbiota.</title>
        <authorList>
            <person name="Zou Y."/>
            <person name="Xue W."/>
            <person name="Luo G."/>
        </authorList>
    </citation>
    <scope>NUCLEOTIDE SEQUENCE [LARGE SCALE GENOMIC DNA]</scope>
    <source>
        <strain evidence="3 4">AF42-9</strain>
    </source>
</reference>
<dbReference type="Gene3D" id="1.10.530.10">
    <property type="match status" value="1"/>
</dbReference>
<proteinExistence type="inferred from homology"/>
<name>A0A415GMJ6_9BACT</name>
<dbReference type="InterPro" id="IPR023346">
    <property type="entry name" value="Lysozyme-like_dom_sf"/>
</dbReference>
<dbReference type="SUPFAM" id="SSF53850">
    <property type="entry name" value="Periplasmic binding protein-like II"/>
    <property type="match status" value="1"/>
</dbReference>